<keyword evidence="4" id="KW-0175">Coiled coil</keyword>
<sequence length="431" mass="47892">MNDLEFPWRFSLYRRVQIALCAPLEPRAATARGHTKMSVPMSARAEPTPLRHLLHHHHHNMSRKNESVAWRAFVKLGGNKVICRICNKQMNYQSGSSTSNMVKHLQAVHKHILADVKPNPASPAVQPAAQACVKGADDLSTNSFSNEPWMVLQNAPAHLRQRWQDLKLGLQKEMQQHQQAVAWSVIGTPCLGAPAGADLATDSDANSTYWNGTPTNNSSTNNHNVSSGTSSRDSNPSDSNTDWHHREAEQPSEGSSYQYRVKSEPIETDEVLEQQPGRPDSASSPPLELVSPSPSPSPVIILGAEPGGVSDPPPCEEIDGPPPPKNKKHRASQTNLSSVSTQPLDDAAELELRLNGLRRAQERAEELHHEHLRESRARAEAAQAERDHRLQLIRHAEEIHQQTLEAQRQALEHSRQLHELTVRRAHNKPCE</sequence>
<reference evidence="7" key="1">
    <citation type="submission" date="2025-08" db="UniProtKB">
        <authorList>
            <consortium name="RefSeq"/>
        </authorList>
    </citation>
    <scope>IDENTIFICATION</scope>
    <source>
        <tissue evidence="7">Whole organism</tissue>
    </source>
</reference>
<dbReference type="RefSeq" id="XP_026287554.1">
    <property type="nucleotide sequence ID" value="XM_026431769.2"/>
</dbReference>
<organism evidence="6 7">
    <name type="scientific">Frankliniella occidentalis</name>
    <name type="common">Western flower thrips</name>
    <name type="synonym">Euthrips occidentalis</name>
    <dbReference type="NCBI Taxonomy" id="133901"/>
    <lineage>
        <taxon>Eukaryota</taxon>
        <taxon>Metazoa</taxon>
        <taxon>Ecdysozoa</taxon>
        <taxon>Arthropoda</taxon>
        <taxon>Hexapoda</taxon>
        <taxon>Insecta</taxon>
        <taxon>Pterygota</taxon>
        <taxon>Neoptera</taxon>
        <taxon>Paraneoptera</taxon>
        <taxon>Thysanoptera</taxon>
        <taxon>Terebrantia</taxon>
        <taxon>Thripoidea</taxon>
        <taxon>Thripidae</taxon>
        <taxon>Frankliniella</taxon>
    </lineage>
</organism>
<evidence type="ECO:0000256" key="1">
    <source>
        <dbReference type="ARBA" id="ARBA00022723"/>
    </source>
</evidence>
<proteinExistence type="predicted"/>
<protein>
    <submittedName>
        <fullName evidence="7">Uncharacterized protein LOC113212910 isoform X2</fullName>
    </submittedName>
</protein>
<dbReference type="GO" id="GO:0008270">
    <property type="term" value="F:zinc ion binding"/>
    <property type="evidence" value="ECO:0007669"/>
    <property type="project" value="UniProtKB-KW"/>
</dbReference>
<accession>A0A6J1T799</accession>
<evidence type="ECO:0000313" key="6">
    <source>
        <dbReference type="Proteomes" id="UP000504606"/>
    </source>
</evidence>
<feature type="compositionally biased region" description="Low complexity" evidence="5">
    <location>
        <begin position="211"/>
        <end position="231"/>
    </location>
</feature>
<gene>
    <name evidence="7" type="primary">LOC113212910</name>
</gene>
<dbReference type="KEGG" id="foc:113212910"/>
<keyword evidence="6" id="KW-1185">Reference proteome</keyword>
<dbReference type="InterPro" id="IPR003656">
    <property type="entry name" value="Znf_BED"/>
</dbReference>
<keyword evidence="1" id="KW-0479">Metal-binding</keyword>
<dbReference type="AlphaFoldDB" id="A0A6J1T799"/>
<evidence type="ECO:0000256" key="5">
    <source>
        <dbReference type="SAM" id="MobiDB-lite"/>
    </source>
</evidence>
<feature type="region of interest" description="Disordered" evidence="5">
    <location>
        <begin position="206"/>
        <end position="258"/>
    </location>
</feature>
<dbReference type="CTD" id="32441"/>
<dbReference type="Pfam" id="PF02892">
    <property type="entry name" value="zf-BED"/>
    <property type="match status" value="1"/>
</dbReference>
<dbReference type="GeneID" id="113212910"/>
<dbReference type="Proteomes" id="UP000504606">
    <property type="component" value="Unplaced"/>
</dbReference>
<keyword evidence="3" id="KW-0862">Zinc</keyword>
<dbReference type="SMART" id="SM00614">
    <property type="entry name" value="ZnF_BED"/>
    <property type="match status" value="1"/>
</dbReference>
<evidence type="ECO:0000256" key="3">
    <source>
        <dbReference type="ARBA" id="ARBA00022833"/>
    </source>
</evidence>
<evidence type="ECO:0000256" key="4">
    <source>
        <dbReference type="SAM" id="Coils"/>
    </source>
</evidence>
<feature type="compositionally biased region" description="Low complexity" evidence="5">
    <location>
        <begin position="283"/>
        <end position="292"/>
    </location>
</feature>
<feature type="region of interest" description="Disordered" evidence="5">
    <location>
        <begin position="270"/>
        <end position="341"/>
    </location>
</feature>
<evidence type="ECO:0000313" key="7">
    <source>
        <dbReference type="RefSeq" id="XP_026287554.1"/>
    </source>
</evidence>
<feature type="compositionally biased region" description="Polar residues" evidence="5">
    <location>
        <begin position="332"/>
        <end position="341"/>
    </location>
</feature>
<dbReference type="GO" id="GO:0003677">
    <property type="term" value="F:DNA binding"/>
    <property type="evidence" value="ECO:0007669"/>
    <property type="project" value="InterPro"/>
</dbReference>
<evidence type="ECO:0000256" key="2">
    <source>
        <dbReference type="ARBA" id="ARBA00022771"/>
    </source>
</evidence>
<feature type="coiled-coil region" evidence="4">
    <location>
        <begin position="347"/>
        <end position="374"/>
    </location>
</feature>
<dbReference type="SUPFAM" id="SSF57667">
    <property type="entry name" value="beta-beta-alpha zinc fingers"/>
    <property type="match status" value="1"/>
</dbReference>
<keyword evidence="2" id="KW-0863">Zinc-finger</keyword>
<dbReference type="InterPro" id="IPR036236">
    <property type="entry name" value="Znf_C2H2_sf"/>
</dbReference>
<name>A0A6J1T799_FRAOC</name>
<dbReference type="PROSITE" id="PS50808">
    <property type="entry name" value="ZF_BED"/>
    <property type="match status" value="1"/>
</dbReference>